<evidence type="ECO:0000313" key="2">
    <source>
        <dbReference type="EMBL" id="SFM58795.1"/>
    </source>
</evidence>
<dbReference type="Pfam" id="PF10969">
    <property type="entry name" value="DUF2771"/>
    <property type="match status" value="1"/>
</dbReference>
<keyword evidence="1" id="KW-0732">Signal</keyword>
<sequence>MITCRRRSARALAGLLAVAAVLLTGCSSAPPTVTFEIAGNALTAAPTQFCDNAMEDCTDDPNARVTAAVAPGTPIRIAVPEEVSSGPWQVAYAFTRGDDPEPVQQRSEIATADSRTEFTLNLPEPTDQLVTAQVQLFGPAPAIDPQTQQLQFPVRATWVLVGEQPQP</sequence>
<evidence type="ECO:0000256" key="1">
    <source>
        <dbReference type="SAM" id="SignalP"/>
    </source>
</evidence>
<dbReference type="RefSeq" id="WP_093335770.1">
    <property type="nucleotide sequence ID" value="NZ_FOUY01000001.1"/>
</dbReference>
<dbReference type="InterPro" id="IPR024495">
    <property type="entry name" value="DUF2771"/>
</dbReference>
<keyword evidence="3" id="KW-1185">Reference proteome</keyword>
<accession>A0A1I4S2V8</accession>
<dbReference type="PROSITE" id="PS51257">
    <property type="entry name" value="PROKAR_LIPOPROTEIN"/>
    <property type="match status" value="1"/>
</dbReference>
<dbReference type="STRING" id="260086.SAMN05216207_1001213"/>
<proteinExistence type="predicted"/>
<organism evidence="2 3">
    <name type="scientific">Pseudonocardia ammonioxydans</name>
    <dbReference type="NCBI Taxonomy" id="260086"/>
    <lineage>
        <taxon>Bacteria</taxon>
        <taxon>Bacillati</taxon>
        <taxon>Actinomycetota</taxon>
        <taxon>Actinomycetes</taxon>
        <taxon>Pseudonocardiales</taxon>
        <taxon>Pseudonocardiaceae</taxon>
        <taxon>Pseudonocardia</taxon>
    </lineage>
</organism>
<name>A0A1I4S2V8_PSUAM</name>
<evidence type="ECO:0008006" key="4">
    <source>
        <dbReference type="Google" id="ProtNLM"/>
    </source>
</evidence>
<protein>
    <recommendedName>
        <fullName evidence="4">DUF2771 domain-containing protein</fullName>
    </recommendedName>
</protein>
<evidence type="ECO:0000313" key="3">
    <source>
        <dbReference type="Proteomes" id="UP000199614"/>
    </source>
</evidence>
<dbReference type="AlphaFoldDB" id="A0A1I4S2V8"/>
<gene>
    <name evidence="2" type="ORF">SAMN05216207_1001213</name>
</gene>
<dbReference type="Proteomes" id="UP000199614">
    <property type="component" value="Unassembled WGS sequence"/>
</dbReference>
<dbReference type="EMBL" id="FOUY01000001">
    <property type="protein sequence ID" value="SFM58795.1"/>
    <property type="molecule type" value="Genomic_DNA"/>
</dbReference>
<feature type="signal peptide" evidence="1">
    <location>
        <begin position="1"/>
        <end position="29"/>
    </location>
</feature>
<reference evidence="2 3" key="1">
    <citation type="submission" date="2016-10" db="EMBL/GenBank/DDBJ databases">
        <authorList>
            <person name="de Groot N.N."/>
        </authorList>
    </citation>
    <scope>NUCLEOTIDE SEQUENCE [LARGE SCALE GENOMIC DNA]</scope>
    <source>
        <strain evidence="2 3">CGMCC 4.1877</strain>
    </source>
</reference>
<dbReference type="OrthoDB" id="3683061at2"/>
<feature type="chain" id="PRO_5011733691" description="DUF2771 domain-containing protein" evidence="1">
    <location>
        <begin position="30"/>
        <end position="167"/>
    </location>
</feature>